<dbReference type="EMBL" id="CP048261">
    <property type="protein sequence ID" value="QST79827.1"/>
    <property type="molecule type" value="Genomic_DNA"/>
</dbReference>
<dbReference type="AlphaFoldDB" id="L8EFY2"/>
<name>L8EFY2_STRR1</name>
<dbReference type="GeneID" id="66853521"/>
<sequence length="387" mass="39357">MSRSVRALAGAGAVGAVVAGLCAPGQARAAGPTTARPASAVQRVSTASDGAQADGASGPAAVSADGRYVVFWSAAPNLGAGYFPALLVKDTVTGQLAQVPKPQGYGGGPLAISADGRYVAFSTGTRYPLPYVHDRRTGTTEPVRPKDPPIGSEISDVAGLSADGRHLAYTITNRHGNAPVLLYVRDLDSGADELLTPAGPSGHPFAAGGSLSRDGRVAAYGIHRRGGSDPDTGDVFVRDRDTGEVEQADITHDGSPADGPARLAQLSADGRYAAYTSTATNVVPGGTAPGSHAYVRDLRAGRTWRVAGDGAVAKAVSGDGRWVLVAEGGRLVLVHARSGQRRDVGPGDRADSGAVDGGGRAVAFSSEAADLVPGDTNAAYDVFVRRW</sequence>
<accession>L8EFY2</accession>
<reference evidence="3" key="3">
    <citation type="journal article" date="2021" name="bioRxiv">
        <title>Bilateral symmetry of linear streptomycete chromosomes.</title>
        <authorList>
            <person name="Algora-Gallardo L."/>
            <person name="Schniete J.K."/>
            <person name="Mark D.R."/>
            <person name="Hunter I.S."/>
            <person name="Herron P.R."/>
        </authorList>
    </citation>
    <scope>NUCLEOTIDE SEQUENCE</scope>
    <source>
        <strain evidence="3">ATCC 10970</strain>
    </source>
</reference>
<organism evidence="3 4">
    <name type="scientific">Streptomyces rimosus subsp. rimosus (strain ATCC 10970 / DSM 40260 / JCM 4667 / NRRL 2234)</name>
    <dbReference type="NCBI Taxonomy" id="1265868"/>
    <lineage>
        <taxon>Bacteria</taxon>
        <taxon>Bacillati</taxon>
        <taxon>Actinomycetota</taxon>
        <taxon>Actinomycetes</taxon>
        <taxon>Kitasatosporales</taxon>
        <taxon>Streptomycetaceae</taxon>
        <taxon>Streptomyces</taxon>
    </lineage>
</organism>
<evidence type="ECO:0000313" key="3">
    <source>
        <dbReference type="EMBL" id="QST79827.1"/>
    </source>
</evidence>
<reference evidence="3" key="1">
    <citation type="submission" date="2012-12" db="EMBL/GenBank/DDBJ databases">
        <authorList>
            <person name="Pethick F.E."/>
            <person name="MacFadyen A.C."/>
            <person name="Tang Z."/>
            <person name="Sangal V."/>
            <person name="Tze-Tze L."/>
            <person name="Chu J."/>
            <person name="Guo M."/>
            <person name="Kirby R."/>
            <person name="Hoskisson P.A."/>
            <person name="Herron P.R."/>
            <person name="Hunter I.S."/>
        </authorList>
    </citation>
    <scope>NUCLEOTIDE SEQUENCE</scope>
    <source>
        <strain evidence="3">ATCC 10970</strain>
    </source>
</reference>
<evidence type="ECO:0000256" key="1">
    <source>
        <dbReference type="SAM" id="MobiDB-lite"/>
    </source>
</evidence>
<evidence type="ECO:0000313" key="4">
    <source>
        <dbReference type="Proteomes" id="UP000011074"/>
    </source>
</evidence>
<reference evidence="3" key="2">
    <citation type="submission" date="2020-01" db="EMBL/GenBank/DDBJ databases">
        <authorList>
            <person name="Algora L."/>
            <person name="Schniete J.K."/>
            <person name="MacFadyen A."/>
            <person name="Hoskisson P.A."/>
            <person name="Hunter I.S."/>
            <person name="Herron P.R."/>
        </authorList>
    </citation>
    <scope>NUCLEOTIDE SEQUENCE</scope>
    <source>
        <strain evidence="3">ATCC 10970</strain>
    </source>
</reference>
<proteinExistence type="predicted"/>
<evidence type="ECO:0000256" key="2">
    <source>
        <dbReference type="SAM" id="SignalP"/>
    </source>
</evidence>
<dbReference type="SUPFAM" id="SSF69304">
    <property type="entry name" value="Tricorn protease N-terminal domain"/>
    <property type="match status" value="1"/>
</dbReference>
<feature type="chain" id="PRO_5043354717" evidence="2">
    <location>
        <begin position="30"/>
        <end position="387"/>
    </location>
</feature>
<keyword evidence="2" id="KW-0732">Signal</keyword>
<protein>
    <submittedName>
        <fullName evidence="3">Uncharacterized protein</fullName>
    </submittedName>
</protein>
<feature type="compositionally biased region" description="Basic and acidic residues" evidence="1">
    <location>
        <begin position="132"/>
        <end position="147"/>
    </location>
</feature>
<gene>
    <name evidence="3" type="ORF">SRIM_006275</name>
</gene>
<dbReference type="InterPro" id="IPR015943">
    <property type="entry name" value="WD40/YVTN_repeat-like_dom_sf"/>
</dbReference>
<dbReference type="Proteomes" id="UP000011074">
    <property type="component" value="Chromosome"/>
</dbReference>
<dbReference type="Gene3D" id="2.130.10.10">
    <property type="entry name" value="YVTN repeat-like/Quinoprotein amine dehydrogenase"/>
    <property type="match status" value="1"/>
</dbReference>
<dbReference type="RefSeq" id="WP_003986224.1">
    <property type="nucleotide sequence ID" value="NZ_CP048261.1"/>
</dbReference>
<feature type="signal peptide" evidence="2">
    <location>
        <begin position="1"/>
        <end position="29"/>
    </location>
</feature>
<feature type="region of interest" description="Disordered" evidence="1">
    <location>
        <begin position="132"/>
        <end position="152"/>
    </location>
</feature>